<evidence type="ECO:0000313" key="3">
    <source>
        <dbReference type="Proteomes" id="UP001620397"/>
    </source>
</evidence>
<dbReference type="RefSeq" id="WP_404539840.1">
    <property type="nucleotide sequence ID" value="NZ_JADIKL010000005.1"/>
</dbReference>
<sequence>MARNLNASVYLDGIDGEVPVKEIENVYRCRDKNGKPYLLVVFTDGDSKAIPDNEHNRSVLKGAGIDVIEMNDIILVKLGEEISDAEAKKIVVAYVCTDKNGDSYIIIVMKDGSVQKAEDNKANRDAIIGAGKVILNPRVDEVAGKVVVEEHPESEMARRRDPSSELGSKI</sequence>
<comment type="caution">
    <text evidence="2">The sequence shown here is derived from an EMBL/GenBank/DDBJ whole genome shotgun (WGS) entry which is preliminary data.</text>
</comment>
<keyword evidence="3" id="KW-1185">Reference proteome</keyword>
<name>A0ABW8KH48_9GAMM</name>
<evidence type="ECO:0000256" key="1">
    <source>
        <dbReference type="SAM" id="MobiDB-lite"/>
    </source>
</evidence>
<dbReference type="Proteomes" id="UP001620397">
    <property type="component" value="Unassembled WGS sequence"/>
</dbReference>
<reference evidence="2 3" key="1">
    <citation type="submission" date="2020-10" db="EMBL/GenBank/DDBJ databases">
        <title>Phylogeny of dyella-like bacteria.</title>
        <authorList>
            <person name="Fu J."/>
        </authorList>
    </citation>
    <scope>NUCLEOTIDE SEQUENCE [LARGE SCALE GENOMIC DNA]</scope>
    <source>
        <strain evidence="2 3">DKC-1</strain>
    </source>
</reference>
<feature type="compositionally biased region" description="Basic and acidic residues" evidence="1">
    <location>
        <begin position="149"/>
        <end position="163"/>
    </location>
</feature>
<evidence type="ECO:0008006" key="4">
    <source>
        <dbReference type="Google" id="ProtNLM"/>
    </source>
</evidence>
<evidence type="ECO:0000313" key="2">
    <source>
        <dbReference type="EMBL" id="MFK2931449.1"/>
    </source>
</evidence>
<feature type="region of interest" description="Disordered" evidence="1">
    <location>
        <begin position="149"/>
        <end position="170"/>
    </location>
</feature>
<organism evidence="2 3">
    <name type="scientific">Dyella agri</name>
    <dbReference type="NCBI Taxonomy" id="1926869"/>
    <lineage>
        <taxon>Bacteria</taxon>
        <taxon>Pseudomonadati</taxon>
        <taxon>Pseudomonadota</taxon>
        <taxon>Gammaproteobacteria</taxon>
        <taxon>Lysobacterales</taxon>
        <taxon>Rhodanobacteraceae</taxon>
        <taxon>Dyella</taxon>
    </lineage>
</organism>
<accession>A0ABW8KH48</accession>
<gene>
    <name evidence="2" type="ORF">ISP14_11690</name>
</gene>
<protein>
    <recommendedName>
        <fullName evidence="4">VWFA domain-containing protein</fullName>
    </recommendedName>
</protein>
<dbReference type="EMBL" id="JADIKL010000005">
    <property type="protein sequence ID" value="MFK2931449.1"/>
    <property type="molecule type" value="Genomic_DNA"/>
</dbReference>
<proteinExistence type="predicted"/>